<dbReference type="Proteomes" id="UP001163603">
    <property type="component" value="Chromosome 13"/>
</dbReference>
<name>A0ACC0XD14_9ROSI</name>
<reference evidence="2" key="1">
    <citation type="journal article" date="2023" name="G3 (Bethesda)">
        <title>Genome assembly and association tests identify interacting loci associated with vigor, precocity, and sex in interspecific pistachio rootstocks.</title>
        <authorList>
            <person name="Palmer W."/>
            <person name="Jacygrad E."/>
            <person name="Sagayaradj S."/>
            <person name="Cavanaugh K."/>
            <person name="Han R."/>
            <person name="Bertier L."/>
            <person name="Beede B."/>
            <person name="Kafkas S."/>
            <person name="Golino D."/>
            <person name="Preece J."/>
            <person name="Michelmore R."/>
        </authorList>
    </citation>
    <scope>NUCLEOTIDE SEQUENCE [LARGE SCALE GENOMIC DNA]</scope>
</reference>
<organism evidence="1 2">
    <name type="scientific">Pistacia integerrima</name>
    <dbReference type="NCBI Taxonomy" id="434235"/>
    <lineage>
        <taxon>Eukaryota</taxon>
        <taxon>Viridiplantae</taxon>
        <taxon>Streptophyta</taxon>
        <taxon>Embryophyta</taxon>
        <taxon>Tracheophyta</taxon>
        <taxon>Spermatophyta</taxon>
        <taxon>Magnoliopsida</taxon>
        <taxon>eudicotyledons</taxon>
        <taxon>Gunneridae</taxon>
        <taxon>Pentapetalae</taxon>
        <taxon>rosids</taxon>
        <taxon>malvids</taxon>
        <taxon>Sapindales</taxon>
        <taxon>Anacardiaceae</taxon>
        <taxon>Pistacia</taxon>
    </lineage>
</organism>
<comment type="caution">
    <text evidence="1">The sequence shown here is derived from an EMBL/GenBank/DDBJ whole genome shotgun (WGS) entry which is preliminary data.</text>
</comment>
<proteinExistence type="predicted"/>
<evidence type="ECO:0000313" key="1">
    <source>
        <dbReference type="EMBL" id="KAJ0014251.1"/>
    </source>
</evidence>
<sequence>MQLLDHLVQGFRKKRWPRFKEVKIPIMVNLKKSLRILLRKVGWSYQIVLLILQIYGKSIFHIHINVNDTLVFNIFVLCQVLNLFNARK</sequence>
<protein>
    <submittedName>
        <fullName evidence="1">Uncharacterized protein</fullName>
    </submittedName>
</protein>
<gene>
    <name evidence="1" type="ORF">Pint_21374</name>
</gene>
<evidence type="ECO:0000313" key="2">
    <source>
        <dbReference type="Proteomes" id="UP001163603"/>
    </source>
</evidence>
<keyword evidence="2" id="KW-1185">Reference proteome</keyword>
<dbReference type="EMBL" id="CM047748">
    <property type="protein sequence ID" value="KAJ0014251.1"/>
    <property type="molecule type" value="Genomic_DNA"/>
</dbReference>
<accession>A0ACC0XD14</accession>